<keyword evidence="1" id="KW-0812">Transmembrane</keyword>
<evidence type="ECO:0000313" key="2">
    <source>
        <dbReference type="EMBL" id="SOB93154.1"/>
    </source>
</evidence>
<name>A0A285RGY0_9BACL</name>
<keyword evidence="1" id="KW-1133">Transmembrane helix</keyword>
<dbReference type="AlphaFoldDB" id="A0A285RGY0"/>
<protein>
    <recommendedName>
        <fullName evidence="4">Coupling factor for flagellin transcription and translation</fullName>
    </recommendedName>
</protein>
<evidence type="ECO:0008006" key="4">
    <source>
        <dbReference type="Google" id="ProtNLM"/>
    </source>
</evidence>
<organism evidence="2 3">
    <name type="scientific">Ureibacillus xyleni</name>
    <dbReference type="NCBI Taxonomy" id="614648"/>
    <lineage>
        <taxon>Bacteria</taxon>
        <taxon>Bacillati</taxon>
        <taxon>Bacillota</taxon>
        <taxon>Bacilli</taxon>
        <taxon>Bacillales</taxon>
        <taxon>Caryophanaceae</taxon>
        <taxon>Ureibacillus</taxon>
    </lineage>
</organism>
<accession>A0A285RGY0</accession>
<gene>
    <name evidence="2" type="ORF">SAMN05880501_101613</name>
</gene>
<keyword evidence="3" id="KW-1185">Reference proteome</keyword>
<evidence type="ECO:0000313" key="3">
    <source>
        <dbReference type="Proteomes" id="UP000219636"/>
    </source>
</evidence>
<dbReference type="EMBL" id="OBMQ01000001">
    <property type="protein sequence ID" value="SOB93154.1"/>
    <property type="molecule type" value="Genomic_DNA"/>
</dbReference>
<sequence>MFFLIIILIIAQLISFLLIILLNMKIAKFKDLEVRQDRLIREMDDAISVYLIEMREENDRLIKELSKVNKIEHISNLSAVTKNDEDKESNAKNIDLTSPSSSEVVLQTKTVLPNLVKKAYQQQKSFDLPQQKNDEEINAPLKSFEEKVIDLFKAGKSVEEIAKETQKGKTEIELLLKFHS</sequence>
<proteinExistence type="predicted"/>
<reference evidence="3" key="1">
    <citation type="submission" date="2017-08" db="EMBL/GenBank/DDBJ databases">
        <authorList>
            <person name="Varghese N."/>
            <person name="Submissions S."/>
        </authorList>
    </citation>
    <scope>NUCLEOTIDE SEQUENCE [LARGE SCALE GENOMIC DNA]</scope>
    <source>
        <strain evidence="3">JC22</strain>
    </source>
</reference>
<evidence type="ECO:0000256" key="1">
    <source>
        <dbReference type="SAM" id="Phobius"/>
    </source>
</evidence>
<feature type="transmembrane region" description="Helical" evidence="1">
    <location>
        <begin position="6"/>
        <end position="26"/>
    </location>
</feature>
<keyword evidence="1" id="KW-0472">Membrane</keyword>
<dbReference type="OrthoDB" id="1708317at2"/>
<dbReference type="Proteomes" id="UP000219636">
    <property type="component" value="Unassembled WGS sequence"/>
</dbReference>